<comment type="caution">
    <text evidence="9">The sequence shown here is derived from an EMBL/GenBank/DDBJ whole genome shotgun (WGS) entry which is preliminary data.</text>
</comment>
<dbReference type="PANTHER" id="PTHR21396:SF2">
    <property type="entry name" value="LARGE RIBOSOMAL SUBUNIT PROTEIN ML43"/>
    <property type="match status" value="1"/>
</dbReference>
<dbReference type="InterPro" id="IPR007741">
    <property type="entry name" value="Ribosomal_mL43/mS25/NADH_DH"/>
</dbReference>
<evidence type="ECO:0000256" key="7">
    <source>
        <dbReference type="SAM" id="MobiDB-lite"/>
    </source>
</evidence>
<dbReference type="AlphaFoldDB" id="A0A7K4M275"/>
<dbReference type="SUPFAM" id="SSF52833">
    <property type="entry name" value="Thioredoxin-like"/>
    <property type="match status" value="1"/>
</dbReference>
<dbReference type="Proteomes" id="UP000534426">
    <property type="component" value="Unassembled WGS sequence"/>
</dbReference>
<protein>
    <recommendedName>
        <fullName evidence="6">Large ribosomal subunit protein mL43</fullName>
    </recommendedName>
</protein>
<comment type="subcellular location">
    <subcellularLocation>
        <location evidence="1">Mitochondrion</location>
    </subcellularLocation>
</comment>
<comment type="similarity">
    <text evidence="2">Belongs to the mitochondrion-specific ribosomal protein mL43 family.</text>
</comment>
<name>A0A7K4M275_9AVES</name>
<feature type="domain" description="Ribosomal protein/NADH dehydrogenase" evidence="8">
    <location>
        <begin position="1"/>
        <end position="65"/>
    </location>
</feature>
<feature type="non-terminal residue" evidence="9">
    <location>
        <position position="107"/>
    </location>
</feature>
<evidence type="ECO:0000259" key="8">
    <source>
        <dbReference type="SMART" id="SM00916"/>
    </source>
</evidence>
<evidence type="ECO:0000256" key="4">
    <source>
        <dbReference type="ARBA" id="ARBA00023128"/>
    </source>
</evidence>
<dbReference type="InterPro" id="IPR039927">
    <property type="entry name" value="Ribosomal_mL43"/>
</dbReference>
<keyword evidence="5" id="KW-0687">Ribonucleoprotein</keyword>
<feature type="non-terminal residue" evidence="9">
    <location>
        <position position="1"/>
    </location>
</feature>
<sequence length="107" mass="12084">RQFVEEAAMDFARRYPGVVLYVNPRSCPAPVLLAEYLNGTVREELVNSRSCEEIAHLAARLADQSGLEIVRIRKPFYTANPSVQGQWHPFTNKPPALTVRGPRRPPQ</sequence>
<evidence type="ECO:0000256" key="1">
    <source>
        <dbReference type="ARBA" id="ARBA00004173"/>
    </source>
</evidence>
<accession>A0A7K4M275</accession>
<dbReference type="InterPro" id="IPR036249">
    <property type="entry name" value="Thioredoxin-like_sf"/>
</dbReference>
<dbReference type="Gene3D" id="3.40.30.10">
    <property type="entry name" value="Glutaredoxin"/>
    <property type="match status" value="1"/>
</dbReference>
<evidence type="ECO:0000256" key="5">
    <source>
        <dbReference type="ARBA" id="ARBA00023274"/>
    </source>
</evidence>
<evidence type="ECO:0000313" key="10">
    <source>
        <dbReference type="Proteomes" id="UP000534426"/>
    </source>
</evidence>
<keyword evidence="3" id="KW-0689">Ribosomal protein</keyword>
<keyword evidence="10" id="KW-1185">Reference proteome</keyword>
<dbReference type="GO" id="GO:0032543">
    <property type="term" value="P:mitochondrial translation"/>
    <property type="evidence" value="ECO:0007669"/>
    <property type="project" value="InterPro"/>
</dbReference>
<feature type="region of interest" description="Disordered" evidence="7">
    <location>
        <begin position="84"/>
        <end position="107"/>
    </location>
</feature>
<dbReference type="Pfam" id="PF05047">
    <property type="entry name" value="L51_S25_CI-B8"/>
    <property type="match status" value="1"/>
</dbReference>
<organism evidence="9 10">
    <name type="scientific">Crypturellus undulatus</name>
    <dbReference type="NCBI Taxonomy" id="48396"/>
    <lineage>
        <taxon>Eukaryota</taxon>
        <taxon>Metazoa</taxon>
        <taxon>Chordata</taxon>
        <taxon>Craniata</taxon>
        <taxon>Vertebrata</taxon>
        <taxon>Euteleostomi</taxon>
        <taxon>Archelosauria</taxon>
        <taxon>Archosauria</taxon>
        <taxon>Dinosauria</taxon>
        <taxon>Saurischia</taxon>
        <taxon>Theropoda</taxon>
        <taxon>Coelurosauria</taxon>
        <taxon>Aves</taxon>
        <taxon>Palaeognathae</taxon>
        <taxon>Tinamiformes</taxon>
        <taxon>Tinamidae</taxon>
        <taxon>Crypturellus</taxon>
    </lineage>
</organism>
<evidence type="ECO:0000313" key="9">
    <source>
        <dbReference type="EMBL" id="NWJ11055.1"/>
    </source>
</evidence>
<gene>
    <name evidence="9" type="primary">Mrpl43</name>
    <name evidence="9" type="ORF">CRYUND_R01408</name>
</gene>
<dbReference type="EMBL" id="VWPW01031615">
    <property type="protein sequence ID" value="NWJ11055.1"/>
    <property type="molecule type" value="Genomic_DNA"/>
</dbReference>
<dbReference type="GO" id="GO:0003735">
    <property type="term" value="F:structural constituent of ribosome"/>
    <property type="evidence" value="ECO:0007669"/>
    <property type="project" value="InterPro"/>
</dbReference>
<dbReference type="GO" id="GO:0005762">
    <property type="term" value="C:mitochondrial large ribosomal subunit"/>
    <property type="evidence" value="ECO:0007669"/>
    <property type="project" value="TreeGrafter"/>
</dbReference>
<evidence type="ECO:0000256" key="3">
    <source>
        <dbReference type="ARBA" id="ARBA00022980"/>
    </source>
</evidence>
<keyword evidence="4" id="KW-0496">Mitochondrion</keyword>
<dbReference type="PANTHER" id="PTHR21396">
    <property type="entry name" value="39S RIBOSOMAL PROTEIN L43"/>
    <property type="match status" value="1"/>
</dbReference>
<evidence type="ECO:0000256" key="2">
    <source>
        <dbReference type="ARBA" id="ARBA00006073"/>
    </source>
</evidence>
<reference evidence="9 10" key="1">
    <citation type="submission" date="2019-09" db="EMBL/GenBank/DDBJ databases">
        <title>Bird 10,000 Genomes (B10K) Project - Family phase.</title>
        <authorList>
            <person name="Zhang G."/>
        </authorList>
    </citation>
    <scope>NUCLEOTIDE SEQUENCE [LARGE SCALE GENOMIC DNA]</scope>
    <source>
        <strain evidence="9">B10K-MSB-37135</strain>
        <tissue evidence="9">Heart</tissue>
    </source>
</reference>
<evidence type="ECO:0000256" key="6">
    <source>
        <dbReference type="ARBA" id="ARBA00035188"/>
    </source>
</evidence>
<proteinExistence type="inferred from homology"/>
<dbReference type="SMART" id="SM00916">
    <property type="entry name" value="L51_S25_CI-B8"/>
    <property type="match status" value="1"/>
</dbReference>